<dbReference type="SMART" id="SM00382">
    <property type="entry name" value="AAA"/>
    <property type="match status" value="1"/>
</dbReference>
<dbReference type="PROSITE" id="PS00211">
    <property type="entry name" value="ABC_TRANSPORTER_1"/>
    <property type="match status" value="1"/>
</dbReference>
<comment type="caution">
    <text evidence="5">The sequence shown here is derived from an EMBL/GenBank/DDBJ whole genome shotgun (WGS) entry which is preliminary data.</text>
</comment>
<feature type="domain" description="ABC transporter" evidence="4">
    <location>
        <begin position="4"/>
        <end position="230"/>
    </location>
</feature>
<gene>
    <name evidence="5" type="ORF">OCV69_14230</name>
</gene>
<evidence type="ECO:0000313" key="5">
    <source>
        <dbReference type="EMBL" id="MCU6801071.1"/>
    </source>
</evidence>
<sequence length="251" mass="28088">MMKLEISGLSFSYGERQVLEDISFGVAEGEFVSLLGPSGCGKSTVLKLLTGILSPDRGRILVDGEEIRGLSSHFAYMPQNDLLFPWKTILDNVCLYGRIHGSLEEMRERAREYFPVFGLEGYEDSYPASLSGGMRQRAAFLRTALCSADILLLDEPFGALDVITRGEMQDWLLAMRKELGKTVVLVTHDMDEAIYLSDRILILNPAPAGIHGEISVCETQRDRDWLYGQGELRREIHGRIMGKERKGNDAL</sequence>
<keyword evidence="2" id="KW-0547">Nucleotide-binding</keyword>
<dbReference type="Gene3D" id="3.40.50.300">
    <property type="entry name" value="P-loop containing nucleotide triphosphate hydrolases"/>
    <property type="match status" value="1"/>
</dbReference>
<evidence type="ECO:0000256" key="3">
    <source>
        <dbReference type="ARBA" id="ARBA00022840"/>
    </source>
</evidence>
<evidence type="ECO:0000256" key="2">
    <source>
        <dbReference type="ARBA" id="ARBA00022741"/>
    </source>
</evidence>
<evidence type="ECO:0000259" key="4">
    <source>
        <dbReference type="PROSITE" id="PS50893"/>
    </source>
</evidence>
<dbReference type="GO" id="GO:0005524">
    <property type="term" value="F:ATP binding"/>
    <property type="evidence" value="ECO:0007669"/>
    <property type="project" value="UniProtKB-KW"/>
</dbReference>
<keyword evidence="3 5" id="KW-0067">ATP-binding</keyword>
<name>A0ABT2V408_9FIRM</name>
<proteinExistence type="predicted"/>
<dbReference type="InterPro" id="IPR003593">
    <property type="entry name" value="AAA+_ATPase"/>
</dbReference>
<dbReference type="InterPro" id="IPR017871">
    <property type="entry name" value="ABC_transporter-like_CS"/>
</dbReference>
<dbReference type="InterPro" id="IPR003439">
    <property type="entry name" value="ABC_transporter-like_ATP-bd"/>
</dbReference>
<evidence type="ECO:0000313" key="6">
    <source>
        <dbReference type="Proteomes" id="UP001652395"/>
    </source>
</evidence>
<dbReference type="CDD" id="cd03293">
    <property type="entry name" value="ABC_NrtD_SsuB_transporters"/>
    <property type="match status" value="1"/>
</dbReference>
<protein>
    <submittedName>
        <fullName evidence="5">ABC transporter ATP-binding protein</fullName>
    </submittedName>
</protein>
<dbReference type="InterPro" id="IPR027417">
    <property type="entry name" value="P-loop_NTPase"/>
</dbReference>
<organism evidence="5 6">
    <name type="scientific">Alitiscatomonas aceti</name>
    <dbReference type="NCBI Taxonomy" id="2981724"/>
    <lineage>
        <taxon>Bacteria</taxon>
        <taxon>Bacillati</taxon>
        <taxon>Bacillota</taxon>
        <taxon>Clostridia</taxon>
        <taxon>Lachnospirales</taxon>
        <taxon>Lachnospiraceae</taxon>
        <taxon>Alitiscatomonas</taxon>
    </lineage>
</organism>
<reference evidence="5 6" key="1">
    <citation type="journal article" date="2021" name="ISME Commun">
        <title>Automated analysis of genomic sequences facilitates high-throughput and comprehensive description of bacteria.</title>
        <authorList>
            <person name="Hitch T.C.A."/>
        </authorList>
    </citation>
    <scope>NUCLEOTIDE SEQUENCE [LARGE SCALE GENOMIC DNA]</scope>
    <source>
        <strain evidence="6">f_CCE</strain>
    </source>
</reference>
<keyword evidence="6" id="KW-1185">Reference proteome</keyword>
<dbReference type="Proteomes" id="UP001652395">
    <property type="component" value="Unassembled WGS sequence"/>
</dbReference>
<evidence type="ECO:0000256" key="1">
    <source>
        <dbReference type="ARBA" id="ARBA00022448"/>
    </source>
</evidence>
<accession>A0ABT2V408</accession>
<dbReference type="EMBL" id="JAOQJF010000038">
    <property type="protein sequence ID" value="MCU6801071.1"/>
    <property type="molecule type" value="Genomic_DNA"/>
</dbReference>
<dbReference type="PANTHER" id="PTHR42788:SF2">
    <property type="entry name" value="ABC TRANSPORTER ATP-BINDING PROTEIN"/>
    <property type="match status" value="1"/>
</dbReference>
<dbReference type="PROSITE" id="PS50893">
    <property type="entry name" value="ABC_TRANSPORTER_2"/>
    <property type="match status" value="1"/>
</dbReference>
<dbReference type="InterPro" id="IPR050166">
    <property type="entry name" value="ABC_transporter_ATP-bind"/>
</dbReference>
<dbReference type="Pfam" id="PF00005">
    <property type="entry name" value="ABC_tran"/>
    <property type="match status" value="1"/>
</dbReference>
<dbReference type="RefSeq" id="WP_262563173.1">
    <property type="nucleotide sequence ID" value="NZ_JAOQJF010000038.1"/>
</dbReference>
<keyword evidence="1" id="KW-0813">Transport</keyword>
<dbReference type="PANTHER" id="PTHR42788">
    <property type="entry name" value="TAURINE IMPORT ATP-BINDING PROTEIN-RELATED"/>
    <property type="match status" value="1"/>
</dbReference>
<dbReference type="SUPFAM" id="SSF52540">
    <property type="entry name" value="P-loop containing nucleoside triphosphate hydrolases"/>
    <property type="match status" value="1"/>
</dbReference>